<dbReference type="SMART" id="SM00420">
    <property type="entry name" value="HTH_DEOR"/>
    <property type="match status" value="1"/>
</dbReference>
<dbReference type="InterPro" id="IPR037171">
    <property type="entry name" value="NagB/RpiA_transferase-like"/>
</dbReference>
<keyword evidence="7" id="KW-1185">Reference proteome</keyword>
<dbReference type="SUPFAM" id="SSF100950">
    <property type="entry name" value="NagB/RpiA/CoA transferase-like"/>
    <property type="match status" value="1"/>
</dbReference>
<evidence type="ECO:0000256" key="2">
    <source>
        <dbReference type="ARBA" id="ARBA00023125"/>
    </source>
</evidence>
<gene>
    <name evidence="6" type="ORF">SAMN05216215_1019125</name>
</gene>
<feature type="compositionally biased region" description="Basic and acidic residues" evidence="4">
    <location>
        <begin position="266"/>
        <end position="276"/>
    </location>
</feature>
<proteinExistence type="predicted"/>
<dbReference type="GO" id="GO:0003700">
    <property type="term" value="F:DNA-binding transcription factor activity"/>
    <property type="evidence" value="ECO:0007669"/>
    <property type="project" value="InterPro"/>
</dbReference>
<dbReference type="InterPro" id="IPR018356">
    <property type="entry name" value="Tscrpt_reg_HTH_DeoR_CS"/>
</dbReference>
<dbReference type="OrthoDB" id="7688673at2"/>
<evidence type="ECO:0000259" key="5">
    <source>
        <dbReference type="PROSITE" id="PS51000"/>
    </source>
</evidence>
<keyword evidence="2" id="KW-0238">DNA-binding</keyword>
<evidence type="ECO:0000256" key="4">
    <source>
        <dbReference type="SAM" id="MobiDB-lite"/>
    </source>
</evidence>
<feature type="region of interest" description="Disordered" evidence="4">
    <location>
        <begin position="245"/>
        <end position="276"/>
    </location>
</feature>
<evidence type="ECO:0000256" key="1">
    <source>
        <dbReference type="ARBA" id="ARBA00023015"/>
    </source>
</evidence>
<sequence length="276" mass="29095">MLVAERHDRINQAIRSGRVVSTAEFSELLQVSAETIRRDLAELEGKGVLTRVRGGAVRTGHLGDEAPFVERSSTAQGAKSVIGRLAAELIQPGQTVVIDVGTTAVQVARAIPKDFTGVVVTCSMRAATELADVPGAEVLLSGGRMRRGDLALSGPVAHDFFQEIHADVAFLGSGGLAAGAGLTDFHLDESHVRRAMIRNCAKSYALVDSTKHQRVAPYRVASLDQLSGVVTDQEPPAELVRAIADSGGRIIQPEGEENTPAADASRSGEAEEGGRE</sequence>
<dbReference type="InterPro" id="IPR036390">
    <property type="entry name" value="WH_DNA-bd_sf"/>
</dbReference>
<dbReference type="InterPro" id="IPR001034">
    <property type="entry name" value="DeoR_HTH"/>
</dbReference>
<dbReference type="InterPro" id="IPR050313">
    <property type="entry name" value="Carb_Metab_HTH_regulators"/>
</dbReference>
<dbReference type="GO" id="GO:0003677">
    <property type="term" value="F:DNA binding"/>
    <property type="evidence" value="ECO:0007669"/>
    <property type="project" value="UniProtKB-KW"/>
</dbReference>
<evidence type="ECO:0000313" key="7">
    <source>
        <dbReference type="Proteomes" id="UP000199529"/>
    </source>
</evidence>
<dbReference type="PANTHER" id="PTHR30363">
    <property type="entry name" value="HTH-TYPE TRANSCRIPTIONAL REGULATOR SRLR-RELATED"/>
    <property type="match status" value="1"/>
</dbReference>
<accession>A0A1H3GXQ2</accession>
<dbReference type="STRING" id="418495.SAMN05216215_1019125"/>
<dbReference type="Proteomes" id="UP000199529">
    <property type="component" value="Unassembled WGS sequence"/>
</dbReference>
<dbReference type="PANTHER" id="PTHR30363:SF44">
    <property type="entry name" value="AGA OPERON TRANSCRIPTIONAL REPRESSOR-RELATED"/>
    <property type="match status" value="1"/>
</dbReference>
<dbReference type="Gene3D" id="1.10.10.10">
    <property type="entry name" value="Winged helix-like DNA-binding domain superfamily/Winged helix DNA-binding domain"/>
    <property type="match status" value="1"/>
</dbReference>
<reference evidence="7" key="1">
    <citation type="submission" date="2016-10" db="EMBL/GenBank/DDBJ databases">
        <authorList>
            <person name="Varghese N."/>
            <person name="Submissions S."/>
        </authorList>
    </citation>
    <scope>NUCLEOTIDE SEQUENCE [LARGE SCALE GENOMIC DNA]</scope>
    <source>
        <strain evidence="7">CGMCC 4.3530</strain>
    </source>
</reference>
<dbReference type="Pfam" id="PF08220">
    <property type="entry name" value="HTH_DeoR"/>
    <property type="match status" value="1"/>
</dbReference>
<dbReference type="Pfam" id="PF00455">
    <property type="entry name" value="DeoRC"/>
    <property type="match status" value="1"/>
</dbReference>
<keyword evidence="1" id="KW-0805">Transcription regulation</keyword>
<dbReference type="EMBL" id="FNOK01000019">
    <property type="protein sequence ID" value="SDY07907.1"/>
    <property type="molecule type" value="Genomic_DNA"/>
</dbReference>
<dbReference type="InterPro" id="IPR014036">
    <property type="entry name" value="DeoR-like_C"/>
</dbReference>
<feature type="domain" description="HTH deoR-type" evidence="5">
    <location>
        <begin position="3"/>
        <end position="58"/>
    </location>
</feature>
<dbReference type="PRINTS" id="PR00037">
    <property type="entry name" value="HTHLACR"/>
</dbReference>
<protein>
    <submittedName>
        <fullName evidence="6">Transcriptional regulator, DeoR family</fullName>
    </submittedName>
</protein>
<dbReference type="PROSITE" id="PS00894">
    <property type="entry name" value="HTH_DEOR_1"/>
    <property type="match status" value="1"/>
</dbReference>
<name>A0A1H3GXQ2_9PSEU</name>
<dbReference type="SMART" id="SM01134">
    <property type="entry name" value="DeoRC"/>
    <property type="match status" value="1"/>
</dbReference>
<keyword evidence="3" id="KW-0804">Transcription</keyword>
<dbReference type="RefSeq" id="WP_093267823.1">
    <property type="nucleotide sequence ID" value="NZ_FNOK01000019.1"/>
</dbReference>
<dbReference type="SUPFAM" id="SSF46785">
    <property type="entry name" value="Winged helix' DNA-binding domain"/>
    <property type="match status" value="1"/>
</dbReference>
<dbReference type="PROSITE" id="PS51000">
    <property type="entry name" value="HTH_DEOR_2"/>
    <property type="match status" value="1"/>
</dbReference>
<evidence type="ECO:0000256" key="3">
    <source>
        <dbReference type="ARBA" id="ARBA00023163"/>
    </source>
</evidence>
<dbReference type="InterPro" id="IPR036388">
    <property type="entry name" value="WH-like_DNA-bd_sf"/>
</dbReference>
<organism evidence="6 7">
    <name type="scientific">Saccharopolyspora shandongensis</name>
    <dbReference type="NCBI Taxonomy" id="418495"/>
    <lineage>
        <taxon>Bacteria</taxon>
        <taxon>Bacillati</taxon>
        <taxon>Actinomycetota</taxon>
        <taxon>Actinomycetes</taxon>
        <taxon>Pseudonocardiales</taxon>
        <taxon>Pseudonocardiaceae</taxon>
        <taxon>Saccharopolyspora</taxon>
    </lineage>
</organism>
<evidence type="ECO:0000313" key="6">
    <source>
        <dbReference type="EMBL" id="SDY07907.1"/>
    </source>
</evidence>
<dbReference type="AlphaFoldDB" id="A0A1H3GXQ2"/>